<keyword evidence="2" id="KW-1185">Reference proteome</keyword>
<gene>
    <name evidence="1" type="ORF">SCHPADRAFT_219118</name>
</gene>
<dbReference type="AlphaFoldDB" id="A0A0H2S3T0"/>
<organism evidence="1 2">
    <name type="scientific">Schizopora paradoxa</name>
    <dbReference type="NCBI Taxonomy" id="27342"/>
    <lineage>
        <taxon>Eukaryota</taxon>
        <taxon>Fungi</taxon>
        <taxon>Dikarya</taxon>
        <taxon>Basidiomycota</taxon>
        <taxon>Agaricomycotina</taxon>
        <taxon>Agaricomycetes</taxon>
        <taxon>Hymenochaetales</taxon>
        <taxon>Schizoporaceae</taxon>
        <taxon>Schizopora</taxon>
    </lineage>
</organism>
<evidence type="ECO:0000313" key="1">
    <source>
        <dbReference type="EMBL" id="KLO16393.1"/>
    </source>
</evidence>
<dbReference type="InParanoid" id="A0A0H2S3T0"/>
<protein>
    <submittedName>
        <fullName evidence="1">Uncharacterized protein</fullName>
    </submittedName>
</protein>
<name>A0A0H2S3T0_9AGAM</name>
<accession>A0A0H2S3T0</accession>
<proteinExistence type="predicted"/>
<dbReference type="EMBL" id="KQ085917">
    <property type="protein sequence ID" value="KLO16393.1"/>
    <property type="molecule type" value="Genomic_DNA"/>
</dbReference>
<sequence length="214" mass="23806">MIQLGISIRREFESYVLEASSPQYTARGTSQRKREVLAVLRRSTLTGIGSLGDTSWDVRDRDSLRQRMLQSLPLLQNQARSWHVLRPIIHADDDVYSTVVDTTSLYIHTLLNLLRVLILFRPSARPFRRFHSIDLRTGLSLAISSHSTTSRASTQPHRPSSSFELCFVGPIQVLSTRSSTSVGGLYFPKARRHVGFLGGSTAHGRSIGSSSNTG</sequence>
<reference evidence="1 2" key="1">
    <citation type="submission" date="2015-04" db="EMBL/GenBank/DDBJ databases">
        <title>Complete genome sequence of Schizopora paradoxa KUC8140, a cosmopolitan wood degrader in East Asia.</title>
        <authorList>
            <consortium name="DOE Joint Genome Institute"/>
            <person name="Min B."/>
            <person name="Park H."/>
            <person name="Jang Y."/>
            <person name="Kim J.-J."/>
            <person name="Kim K.H."/>
            <person name="Pangilinan J."/>
            <person name="Lipzen A."/>
            <person name="Riley R."/>
            <person name="Grigoriev I.V."/>
            <person name="Spatafora J.W."/>
            <person name="Choi I.-G."/>
        </authorList>
    </citation>
    <scope>NUCLEOTIDE SEQUENCE [LARGE SCALE GENOMIC DNA]</scope>
    <source>
        <strain evidence="1 2">KUC8140</strain>
    </source>
</reference>
<dbReference type="Proteomes" id="UP000053477">
    <property type="component" value="Unassembled WGS sequence"/>
</dbReference>
<evidence type="ECO:0000313" key="2">
    <source>
        <dbReference type="Proteomes" id="UP000053477"/>
    </source>
</evidence>